<dbReference type="EMBL" id="CARXXK010000001">
    <property type="protein sequence ID" value="CAI6349737.1"/>
    <property type="molecule type" value="Genomic_DNA"/>
</dbReference>
<reference evidence="2 3" key="1">
    <citation type="submission" date="2023-01" db="EMBL/GenBank/DDBJ databases">
        <authorList>
            <person name="Whitehead M."/>
        </authorList>
    </citation>
    <scope>NUCLEOTIDE SEQUENCE [LARGE SCALE GENOMIC DNA]</scope>
</reference>
<sequence length="209" mass="24517">MSQNKKRKIDTECRIFNDNWSLSYFFIEYRNKAMCLICYETVAVFKEFNIKRHYESKHQNKYVNCKGNLRTSLLEKFKQNFKSERVGNVFEKYNRGKDEIIRASYEVANLIARENKSFSDGEFVKKCILASVKEIIPEKMSVFENISLSRNTITRRVEDIGGDLMTQLQIKSKTFTFFSLALDESTDVSDTAQLLIFIRGIDILYTLDI</sequence>
<dbReference type="PANTHER" id="PTHR45913">
    <property type="entry name" value="EPM2A-INTERACTING PROTEIN 1"/>
    <property type="match status" value="1"/>
</dbReference>
<dbReference type="Proteomes" id="UP001160148">
    <property type="component" value="Unassembled WGS sequence"/>
</dbReference>
<dbReference type="AlphaFoldDB" id="A0AAV0VZQ3"/>
<dbReference type="PANTHER" id="PTHR45913:SF5">
    <property type="entry name" value="GENERAL TRANSCRIPTION FACTOR II-I REPEAT DOMAIN-CONTAINING PROTEIN 2A-LIKE PROTEIN"/>
    <property type="match status" value="1"/>
</dbReference>
<evidence type="ECO:0000313" key="2">
    <source>
        <dbReference type="EMBL" id="CAI6349737.1"/>
    </source>
</evidence>
<evidence type="ECO:0000259" key="1">
    <source>
        <dbReference type="Pfam" id="PF18658"/>
    </source>
</evidence>
<comment type="caution">
    <text evidence="2">The sequence shown here is derived from an EMBL/GenBank/DDBJ whole genome shotgun (WGS) entry which is preliminary data.</text>
</comment>
<protein>
    <recommendedName>
        <fullName evidence="1">SPIN-DOC-like zinc-finger domain-containing protein</fullName>
    </recommendedName>
</protein>
<dbReference type="Pfam" id="PF18658">
    <property type="entry name" value="zf-C2H2_12"/>
    <property type="match status" value="1"/>
</dbReference>
<proteinExistence type="predicted"/>
<organism evidence="2 3">
    <name type="scientific">Macrosiphum euphorbiae</name>
    <name type="common">potato aphid</name>
    <dbReference type="NCBI Taxonomy" id="13131"/>
    <lineage>
        <taxon>Eukaryota</taxon>
        <taxon>Metazoa</taxon>
        <taxon>Ecdysozoa</taxon>
        <taxon>Arthropoda</taxon>
        <taxon>Hexapoda</taxon>
        <taxon>Insecta</taxon>
        <taxon>Pterygota</taxon>
        <taxon>Neoptera</taxon>
        <taxon>Paraneoptera</taxon>
        <taxon>Hemiptera</taxon>
        <taxon>Sternorrhyncha</taxon>
        <taxon>Aphidomorpha</taxon>
        <taxon>Aphidoidea</taxon>
        <taxon>Aphididae</taxon>
        <taxon>Macrosiphini</taxon>
        <taxon>Macrosiphum</taxon>
    </lineage>
</organism>
<gene>
    <name evidence="2" type="ORF">MEUPH1_LOCUS6265</name>
</gene>
<evidence type="ECO:0000313" key="3">
    <source>
        <dbReference type="Proteomes" id="UP001160148"/>
    </source>
</evidence>
<name>A0AAV0VZQ3_9HEMI</name>
<accession>A0AAV0VZQ3</accession>
<feature type="domain" description="SPIN-DOC-like zinc-finger" evidence="1">
    <location>
        <begin position="18"/>
        <end position="76"/>
    </location>
</feature>
<keyword evidence="3" id="KW-1185">Reference proteome</keyword>
<dbReference type="InterPro" id="IPR040647">
    <property type="entry name" value="SPIN-DOC_Znf-C2H2"/>
</dbReference>